<evidence type="ECO:0008006" key="3">
    <source>
        <dbReference type="Google" id="ProtNLM"/>
    </source>
</evidence>
<dbReference type="RefSeq" id="WP_069664824.1">
    <property type="nucleotide sequence ID" value="NZ_JBHUJJ010000001.1"/>
</dbReference>
<evidence type="ECO:0000313" key="2">
    <source>
        <dbReference type="Proteomes" id="UP000095094"/>
    </source>
</evidence>
<evidence type="ECO:0000313" key="1">
    <source>
        <dbReference type="EMBL" id="OEG09134.1"/>
    </source>
</evidence>
<protein>
    <recommendedName>
        <fullName evidence="3">DUF3139 domain-containing protein</fullName>
    </recommendedName>
</protein>
<proteinExistence type="predicted"/>
<comment type="caution">
    <text evidence="1">The sequence shown here is derived from an EMBL/GenBank/DDBJ whole genome shotgun (WGS) entry which is preliminary data.</text>
</comment>
<gene>
    <name evidence="1" type="ORF">BCR25_11225</name>
</gene>
<dbReference type="Proteomes" id="UP000095094">
    <property type="component" value="Unassembled WGS sequence"/>
</dbReference>
<reference evidence="2" key="1">
    <citation type="submission" date="2016-09" db="EMBL/GenBank/DDBJ databases">
        <authorList>
            <person name="Gulvik C.A."/>
        </authorList>
    </citation>
    <scope>NUCLEOTIDE SEQUENCE [LARGE SCALE GENOMIC DNA]</scope>
    <source>
        <strain evidence="2">LMG 8895</strain>
    </source>
</reference>
<name>A0A1E5G8U4_9ENTE</name>
<dbReference type="AlphaFoldDB" id="A0A1E5G8U4"/>
<keyword evidence="2" id="KW-1185">Reference proteome</keyword>
<sequence length="106" mass="12749">MKKYSLILVLFVASFLLYEFPVKKAIATNKFYHLLKVEDSIEKNSIYDLKIIKSFTPEYGYHFVFKVKNSKYDYSFTYKYAQKSWEQYYYDGKGGYLPLPNKKIIF</sequence>
<organism evidence="1 2">
    <name type="scientific">Enterococcus termitis</name>
    <dbReference type="NCBI Taxonomy" id="332950"/>
    <lineage>
        <taxon>Bacteria</taxon>
        <taxon>Bacillati</taxon>
        <taxon>Bacillota</taxon>
        <taxon>Bacilli</taxon>
        <taxon>Lactobacillales</taxon>
        <taxon>Enterococcaceae</taxon>
        <taxon>Enterococcus</taxon>
    </lineage>
</organism>
<dbReference type="EMBL" id="MIJY01000045">
    <property type="protein sequence ID" value="OEG09134.1"/>
    <property type="molecule type" value="Genomic_DNA"/>
</dbReference>
<accession>A0A1E5G8U4</accession>